<name>D3BNT0_HETP5</name>
<dbReference type="GeneID" id="31365076"/>
<evidence type="ECO:0000313" key="1">
    <source>
        <dbReference type="EMBL" id="EFA76849.1"/>
    </source>
</evidence>
<proteinExistence type="predicted"/>
<dbReference type="AlphaFoldDB" id="D3BNT0"/>
<dbReference type="RefSeq" id="XP_020428981.1">
    <property type="nucleotide sequence ID" value="XM_020580394.1"/>
</dbReference>
<comment type="caution">
    <text evidence="1">The sequence shown here is derived from an EMBL/GenBank/DDBJ whole genome shotgun (WGS) entry which is preliminary data.</text>
</comment>
<organism evidence="1 2">
    <name type="scientific">Heterostelium pallidum (strain ATCC 26659 / Pp 5 / PN500)</name>
    <name type="common">Cellular slime mold</name>
    <name type="synonym">Polysphondylium pallidum</name>
    <dbReference type="NCBI Taxonomy" id="670386"/>
    <lineage>
        <taxon>Eukaryota</taxon>
        <taxon>Amoebozoa</taxon>
        <taxon>Evosea</taxon>
        <taxon>Eumycetozoa</taxon>
        <taxon>Dictyostelia</taxon>
        <taxon>Acytosteliales</taxon>
        <taxon>Acytosteliaceae</taxon>
        <taxon>Heterostelium</taxon>
    </lineage>
</organism>
<keyword evidence="2" id="KW-1185">Reference proteome</keyword>
<evidence type="ECO:0000313" key="2">
    <source>
        <dbReference type="Proteomes" id="UP000001396"/>
    </source>
</evidence>
<dbReference type="EMBL" id="ADBJ01000044">
    <property type="protein sequence ID" value="EFA76849.1"/>
    <property type="molecule type" value="Genomic_DNA"/>
</dbReference>
<accession>D3BNT0</accession>
<reference evidence="1 2" key="1">
    <citation type="journal article" date="2011" name="Genome Res.">
        <title>Phylogeny-wide analysis of social amoeba genomes highlights ancient origins for complex intercellular communication.</title>
        <authorList>
            <person name="Heidel A.J."/>
            <person name="Lawal H.M."/>
            <person name="Felder M."/>
            <person name="Schilde C."/>
            <person name="Helps N.R."/>
            <person name="Tunggal B."/>
            <person name="Rivero F."/>
            <person name="John U."/>
            <person name="Schleicher M."/>
            <person name="Eichinger L."/>
            <person name="Platzer M."/>
            <person name="Noegel A.A."/>
            <person name="Schaap P."/>
            <person name="Gloeckner G."/>
        </authorList>
    </citation>
    <scope>NUCLEOTIDE SEQUENCE [LARGE SCALE GENOMIC DNA]</scope>
    <source>
        <strain evidence="2">ATCC 26659 / Pp 5 / PN500</strain>
    </source>
</reference>
<protein>
    <submittedName>
        <fullName evidence="1">Uncharacterized protein</fullName>
    </submittedName>
</protein>
<gene>
    <name evidence="1" type="ORF">PPL_09601</name>
</gene>
<sequence>MDYYIKVKRYIEEAARTFTGTNGRPPVLVIDAMGVVQDSYQTEFSRCLNLEIGDIFDEAAIDYLSRVKDRYGNPIEISCPESGTTTHRRSIPTH</sequence>
<dbReference type="InParanoid" id="D3BNT0"/>
<dbReference type="Proteomes" id="UP000001396">
    <property type="component" value="Unassembled WGS sequence"/>
</dbReference>